<dbReference type="CDD" id="cd03801">
    <property type="entry name" value="GT4_PimA-like"/>
    <property type="match status" value="1"/>
</dbReference>
<dbReference type="InterPro" id="IPR028098">
    <property type="entry name" value="Glyco_trans_4-like_N"/>
</dbReference>
<comment type="similarity">
    <text evidence="1">Belongs to the glycosyltransferase group 1 family. Glycosyltransferase 4 subfamily.</text>
</comment>
<dbReference type="EMBL" id="JALAOH010000042">
    <property type="protein sequence ID" value="MCY8317745.1"/>
    <property type="molecule type" value="Genomic_DNA"/>
</dbReference>
<protein>
    <submittedName>
        <fullName evidence="4">Glycosyltransferase family 4 protein</fullName>
    </submittedName>
</protein>
<name>A0AAP3CLN2_BACVA</name>
<dbReference type="Pfam" id="PF00534">
    <property type="entry name" value="Glycos_transf_1"/>
    <property type="match status" value="1"/>
</dbReference>
<gene>
    <name evidence="4" type="ORF">MOC71_13635</name>
</gene>
<dbReference type="Gene3D" id="3.40.50.2000">
    <property type="entry name" value="Glycogen Phosphorylase B"/>
    <property type="match status" value="2"/>
</dbReference>
<evidence type="ECO:0000313" key="4">
    <source>
        <dbReference type="EMBL" id="MCY8317745.1"/>
    </source>
</evidence>
<feature type="domain" description="Glycosyltransferase subfamily 4-like N-terminal" evidence="3">
    <location>
        <begin position="68"/>
        <end position="159"/>
    </location>
</feature>
<dbReference type="InterPro" id="IPR001296">
    <property type="entry name" value="Glyco_trans_1"/>
</dbReference>
<dbReference type="Pfam" id="PF13439">
    <property type="entry name" value="Glyco_transf_4"/>
    <property type="match status" value="1"/>
</dbReference>
<dbReference type="SUPFAM" id="SSF53756">
    <property type="entry name" value="UDP-Glycosyltransferase/glycogen phosphorylase"/>
    <property type="match status" value="1"/>
</dbReference>
<dbReference type="PANTHER" id="PTHR45947:SF13">
    <property type="entry name" value="TRANSFERASE"/>
    <property type="match status" value="1"/>
</dbReference>
<reference evidence="4" key="1">
    <citation type="submission" date="2022-02" db="EMBL/GenBank/DDBJ databases">
        <title>Crop Bioprotection Bacillus Genome Sequencing.</title>
        <authorList>
            <person name="Dunlap C."/>
        </authorList>
    </citation>
    <scope>NUCLEOTIDE SEQUENCE</scope>
    <source>
        <strain evidence="4">98-1</strain>
    </source>
</reference>
<evidence type="ECO:0000259" key="3">
    <source>
        <dbReference type="Pfam" id="PF13439"/>
    </source>
</evidence>
<dbReference type="PANTHER" id="PTHR45947">
    <property type="entry name" value="SULFOQUINOVOSYL TRANSFERASE SQD2"/>
    <property type="match status" value="1"/>
</dbReference>
<sequence length="360" mass="40986">MNVLMLALEHPQEPKSGIGVHLNRLISYLKPYINITVCTPKRQMFSYAQFEDFIADANFTMIQHVLSCNERVDLIHAHDDMTAPAAHDLKQRLGLPLAVTIHGLESERKKVCQEAPHPYRLQTERLLIEAADELIVLSSFMKRSLDKAARKNITVIPSPASMEEEKGEIQRSMMRGRFLFSFGRFVPEKGFAQLLKVFALLRRRQPDLHLVLAGEGPSRSSCEKLASALNLAERVLFLPVLHRRDIRAFLSHCEMAVFPSVYEPFGLAAQESMEQGVLTAVSPSGGFCDFALHGKTAYTIDFTRTQEAADLLDRLLKDRERARRIKEAGREQVLKQHHPRLLMTSYLQLYERIMNNSVIH</sequence>
<organism evidence="4 5">
    <name type="scientific">Bacillus vallismortis</name>
    <dbReference type="NCBI Taxonomy" id="72361"/>
    <lineage>
        <taxon>Bacteria</taxon>
        <taxon>Bacillati</taxon>
        <taxon>Bacillota</taxon>
        <taxon>Bacilli</taxon>
        <taxon>Bacillales</taxon>
        <taxon>Bacillaceae</taxon>
        <taxon>Bacillus</taxon>
    </lineage>
</organism>
<dbReference type="RefSeq" id="WP_268538737.1">
    <property type="nucleotide sequence ID" value="NZ_JALAOH010000042.1"/>
</dbReference>
<accession>A0AAP3CLN2</accession>
<comment type="caution">
    <text evidence="4">The sequence shown here is derived from an EMBL/GenBank/DDBJ whole genome shotgun (WGS) entry which is preliminary data.</text>
</comment>
<evidence type="ECO:0000256" key="1">
    <source>
        <dbReference type="ARBA" id="ARBA00009481"/>
    </source>
</evidence>
<dbReference type="InterPro" id="IPR050194">
    <property type="entry name" value="Glycosyltransferase_grp1"/>
</dbReference>
<evidence type="ECO:0000313" key="5">
    <source>
        <dbReference type="Proteomes" id="UP001067121"/>
    </source>
</evidence>
<evidence type="ECO:0000259" key="2">
    <source>
        <dbReference type="Pfam" id="PF00534"/>
    </source>
</evidence>
<feature type="domain" description="Glycosyl transferase family 1" evidence="2">
    <location>
        <begin position="172"/>
        <end position="331"/>
    </location>
</feature>
<dbReference type="Proteomes" id="UP001067121">
    <property type="component" value="Unassembled WGS sequence"/>
</dbReference>
<proteinExistence type="inferred from homology"/>
<dbReference type="AlphaFoldDB" id="A0AAP3CLN2"/>
<dbReference type="GO" id="GO:0016757">
    <property type="term" value="F:glycosyltransferase activity"/>
    <property type="evidence" value="ECO:0007669"/>
    <property type="project" value="InterPro"/>
</dbReference>